<reference evidence="3 4" key="1">
    <citation type="submission" date="2018-10" db="EMBL/GenBank/DDBJ databases">
        <title>Lactobacillus sp. R7 and Lactobacillus sp. R19 isolated from fermented mustard green product of Taiwan.</title>
        <authorList>
            <person name="Lin S.-T."/>
        </authorList>
    </citation>
    <scope>NUCLEOTIDE SEQUENCE [LARGE SCALE GENOMIC DNA]</scope>
    <source>
        <strain evidence="3 4">BCRC 81127</strain>
    </source>
</reference>
<dbReference type="Proteomes" id="UP000298021">
    <property type="component" value="Unassembled WGS sequence"/>
</dbReference>
<proteinExistence type="predicted"/>
<dbReference type="SUPFAM" id="SSF109797">
    <property type="entry name" value="Bacteriocin immunity protein-like"/>
    <property type="match status" value="1"/>
</dbReference>
<evidence type="ECO:0000313" key="3">
    <source>
        <dbReference type="EMBL" id="TGD24663.1"/>
    </source>
</evidence>
<dbReference type="AlphaFoldDB" id="A0A4Z0JQJ6"/>
<dbReference type="RefSeq" id="WP_135371408.1">
    <property type="nucleotide sequence ID" value="NZ_RKLY01000004.1"/>
</dbReference>
<gene>
    <name evidence="3" type="ORF">EGT49_02630</name>
</gene>
<dbReference type="InterPro" id="IPR016181">
    <property type="entry name" value="Acyl_CoA_acyltransferase"/>
</dbReference>
<comment type="caution">
    <text evidence="3">The sequence shown here is derived from an EMBL/GenBank/DDBJ whole genome shotgun (WGS) entry which is preliminary data.</text>
</comment>
<evidence type="ECO:0000313" key="4">
    <source>
        <dbReference type="Proteomes" id="UP000298021"/>
    </source>
</evidence>
<feature type="domain" description="N-acetyltransferase" evidence="2">
    <location>
        <begin position="1"/>
        <end position="91"/>
    </location>
</feature>
<dbReference type="Gene3D" id="1.20.1440.50">
    <property type="entry name" value="Ta0600-like"/>
    <property type="match status" value="1"/>
</dbReference>
<keyword evidence="4" id="KW-1185">Reference proteome</keyword>
<dbReference type="PROSITE" id="PS51186">
    <property type="entry name" value="GNAT"/>
    <property type="match status" value="1"/>
</dbReference>
<dbReference type="GO" id="GO:0030153">
    <property type="term" value="P:bacteriocin immunity"/>
    <property type="evidence" value="ECO:0007669"/>
    <property type="project" value="UniProtKB-KW"/>
</dbReference>
<evidence type="ECO:0000259" key="2">
    <source>
        <dbReference type="PROSITE" id="PS51186"/>
    </source>
</evidence>
<dbReference type="CDD" id="cd04301">
    <property type="entry name" value="NAT_SF"/>
    <property type="match status" value="1"/>
</dbReference>
<keyword evidence="3" id="KW-0808">Transferase</keyword>
<dbReference type="Pfam" id="PF00583">
    <property type="entry name" value="Acetyltransf_1"/>
    <property type="match status" value="1"/>
</dbReference>
<name>A0A4Z0JQJ6_9LACO</name>
<sequence>MNSNGKYQLRWFAVDPDFQGLGIGSKLLDTLKDQVKLKNIDEVYLWTVDELQGARNLYKQYRFTLIESKDNNDWCDHPIHEEKWLYKKEDETMTEKRTELMHLIDVAYNNVKDNKYENFRKELPRYYKDLQNDEDYLKVMLSLKSALLQADLTLNIKQRISGLPAEYGDIYKFIDPQLKQVDSKTIDKYSHYGFVPLKLGSTIKYF</sequence>
<protein>
    <submittedName>
        <fullName evidence="3">GNAT family N-acetyltransferase</fullName>
    </submittedName>
</protein>
<dbReference type="Gene3D" id="3.40.630.30">
    <property type="match status" value="1"/>
</dbReference>
<evidence type="ECO:0000256" key="1">
    <source>
        <dbReference type="ARBA" id="ARBA00023025"/>
    </source>
</evidence>
<dbReference type="InterPro" id="IPR000182">
    <property type="entry name" value="GNAT_dom"/>
</dbReference>
<organism evidence="3 4">
    <name type="scientific">Companilactobacillus suantsaicola</name>
    <dbReference type="NCBI Taxonomy" id="2487723"/>
    <lineage>
        <taxon>Bacteria</taxon>
        <taxon>Bacillati</taxon>
        <taxon>Bacillota</taxon>
        <taxon>Bacilli</taxon>
        <taxon>Lactobacillales</taxon>
        <taxon>Lactobacillaceae</taxon>
        <taxon>Companilactobacillus</taxon>
    </lineage>
</organism>
<dbReference type="GO" id="GO:0016747">
    <property type="term" value="F:acyltransferase activity, transferring groups other than amino-acyl groups"/>
    <property type="evidence" value="ECO:0007669"/>
    <property type="project" value="InterPro"/>
</dbReference>
<accession>A0A4Z0JQJ6</accession>
<dbReference type="EMBL" id="RKLY01000004">
    <property type="protein sequence ID" value="TGD24663.1"/>
    <property type="molecule type" value="Genomic_DNA"/>
</dbReference>
<dbReference type="OrthoDB" id="2297039at2"/>
<keyword evidence="1" id="KW-0079">Bacteriocin immunity</keyword>
<dbReference type="SUPFAM" id="SSF55729">
    <property type="entry name" value="Acyl-CoA N-acyltransferases (Nat)"/>
    <property type="match status" value="1"/>
</dbReference>
<dbReference type="InterPro" id="IPR023130">
    <property type="entry name" value="Ta0600-like_sf"/>
</dbReference>